<feature type="compositionally biased region" description="Polar residues" evidence="1">
    <location>
        <begin position="119"/>
        <end position="132"/>
    </location>
</feature>
<sequence length="528" mass="58108">MFELDDDFDFDDEDFDKICTGKTLDKSAKFTSVETDEKKKVKPPELQSAFDQYAEDDDELLLSVIEPDPLPEQNDTRAKPERKLELVDSEKLDQTIQPSSSKNSSSSKKSKLQSPLDVSGNSSIFSPSSRLDSSASVTPIVCQRKFPGPAGLLPKRTSNAFKSPHSSMLTDFNFDDCSSLQKTVCSQNSNASFEAGPWQYVMRDFAAIEKEDCMLNNFTVAWVKRKAIARQFVKNRVPFLAALLTSLDCSALDKVSGPVVFLKDPTGEIQGTLHREAWDKFGPYLVIGSVLVLRQVAVYTAGTSTRQQYLNITAKSIAIIYPPDSSPKLEVYPVSLEEVMHRIGEWKIITQQSVNDSLSVRNPVQPIAPRSLFSTSSAQQSKSAPCLGEPASKRPCYESNNVRRNNVPSPFPIGLTKSSSQGSSLTNISPRISLNSSRPPQKSNSIPKVQNSFQSSTCKSSSNSKMSAGESANVKPQTNTLNCLDKTKENKVPESKTCINSLPKMNDDDLSVLSSVLEGIDADMFDDF</sequence>
<dbReference type="InterPro" id="IPR058570">
    <property type="entry name" value="HROB_OB"/>
</dbReference>
<gene>
    <name evidence="3" type="ORF">BEMITA_LOCUS7571</name>
</gene>
<feature type="domain" description="Homologous recombination OB-fold protein OB-fold" evidence="2">
    <location>
        <begin position="235"/>
        <end position="324"/>
    </location>
</feature>
<dbReference type="PANTHER" id="PTHR14523:SF1">
    <property type="entry name" value="HOMOLOGOUS RECOMBINATION OB-FOLD PROTEIN"/>
    <property type="match status" value="1"/>
</dbReference>
<evidence type="ECO:0000313" key="3">
    <source>
        <dbReference type="EMBL" id="CAH0388669.1"/>
    </source>
</evidence>
<organism evidence="3 4">
    <name type="scientific">Bemisia tabaci</name>
    <name type="common">Sweetpotato whitefly</name>
    <name type="synonym">Aleurodes tabaci</name>
    <dbReference type="NCBI Taxonomy" id="7038"/>
    <lineage>
        <taxon>Eukaryota</taxon>
        <taxon>Metazoa</taxon>
        <taxon>Ecdysozoa</taxon>
        <taxon>Arthropoda</taxon>
        <taxon>Hexapoda</taxon>
        <taxon>Insecta</taxon>
        <taxon>Pterygota</taxon>
        <taxon>Neoptera</taxon>
        <taxon>Paraneoptera</taxon>
        <taxon>Hemiptera</taxon>
        <taxon>Sternorrhyncha</taxon>
        <taxon>Aleyrodoidea</taxon>
        <taxon>Aleyrodidae</taxon>
        <taxon>Aleyrodinae</taxon>
        <taxon>Bemisia</taxon>
    </lineage>
</organism>
<feature type="compositionally biased region" description="Polar residues" evidence="1">
    <location>
        <begin position="398"/>
        <end position="408"/>
    </location>
</feature>
<dbReference type="GO" id="GO:0000725">
    <property type="term" value="P:recombinational repair"/>
    <property type="evidence" value="ECO:0007669"/>
    <property type="project" value="InterPro"/>
</dbReference>
<dbReference type="PANTHER" id="PTHR14523">
    <property type="entry name" value="UNCHARACTERIZED PROTEIN C17ORF53 HOMOLOG"/>
    <property type="match status" value="1"/>
</dbReference>
<dbReference type="EMBL" id="OU963865">
    <property type="protein sequence ID" value="CAH0388669.1"/>
    <property type="molecule type" value="Genomic_DNA"/>
</dbReference>
<protein>
    <recommendedName>
        <fullName evidence="2">Homologous recombination OB-fold protein OB-fold domain-containing protein</fullName>
    </recommendedName>
</protein>
<dbReference type="Pfam" id="PF15072">
    <property type="entry name" value="HROB"/>
    <property type="match status" value="1"/>
</dbReference>
<proteinExistence type="predicted"/>
<accession>A0A9P0AC68</accession>
<feature type="compositionally biased region" description="Low complexity" evidence="1">
    <location>
        <begin position="452"/>
        <end position="471"/>
    </location>
</feature>
<dbReference type="KEGG" id="btab:109036784"/>
<feature type="compositionally biased region" description="Polar residues" evidence="1">
    <location>
        <begin position="416"/>
        <end position="451"/>
    </location>
</feature>
<dbReference type="AlphaFoldDB" id="A0A9P0AC68"/>
<dbReference type="InterPro" id="IPR028045">
    <property type="entry name" value="HROB"/>
</dbReference>
<feature type="region of interest" description="Disordered" evidence="1">
    <location>
        <begin position="373"/>
        <end position="479"/>
    </location>
</feature>
<dbReference type="Proteomes" id="UP001152759">
    <property type="component" value="Chromosome 4"/>
</dbReference>
<evidence type="ECO:0000256" key="1">
    <source>
        <dbReference type="SAM" id="MobiDB-lite"/>
    </source>
</evidence>
<evidence type="ECO:0000259" key="2">
    <source>
        <dbReference type="Pfam" id="PF15072"/>
    </source>
</evidence>
<name>A0A9P0AC68_BEMTA</name>
<feature type="compositionally biased region" description="Basic and acidic residues" evidence="1">
    <location>
        <begin position="74"/>
        <end position="93"/>
    </location>
</feature>
<reference evidence="3" key="1">
    <citation type="submission" date="2021-12" db="EMBL/GenBank/DDBJ databases">
        <authorList>
            <person name="King R."/>
        </authorList>
    </citation>
    <scope>NUCLEOTIDE SEQUENCE</scope>
</reference>
<keyword evidence="4" id="KW-1185">Reference proteome</keyword>
<feature type="compositionally biased region" description="Polar residues" evidence="1">
    <location>
        <begin position="373"/>
        <end position="383"/>
    </location>
</feature>
<evidence type="ECO:0000313" key="4">
    <source>
        <dbReference type="Proteomes" id="UP001152759"/>
    </source>
</evidence>
<feature type="region of interest" description="Disordered" evidence="1">
    <location>
        <begin position="65"/>
        <end position="132"/>
    </location>
</feature>